<reference evidence="2 3" key="1">
    <citation type="submission" date="2021-02" db="EMBL/GenBank/DDBJ databases">
        <title>Genome assembly of Pseudopithomyces chartarum.</title>
        <authorList>
            <person name="Jauregui R."/>
            <person name="Singh J."/>
            <person name="Voisey C."/>
        </authorList>
    </citation>
    <scope>NUCLEOTIDE SEQUENCE [LARGE SCALE GENOMIC DNA]</scope>
    <source>
        <strain evidence="2 3">AGR01</strain>
    </source>
</reference>
<feature type="compositionally biased region" description="Acidic residues" evidence="1">
    <location>
        <begin position="279"/>
        <end position="289"/>
    </location>
</feature>
<gene>
    <name evidence="2" type="ORF">GRF29_8g2030897</name>
</gene>
<feature type="compositionally biased region" description="Basic and acidic residues" evidence="1">
    <location>
        <begin position="30"/>
        <end position="42"/>
    </location>
</feature>
<dbReference type="EMBL" id="WVTA01000002">
    <property type="protein sequence ID" value="KAK3216060.1"/>
    <property type="molecule type" value="Genomic_DNA"/>
</dbReference>
<organism evidence="2 3">
    <name type="scientific">Pseudopithomyces chartarum</name>
    <dbReference type="NCBI Taxonomy" id="1892770"/>
    <lineage>
        <taxon>Eukaryota</taxon>
        <taxon>Fungi</taxon>
        <taxon>Dikarya</taxon>
        <taxon>Ascomycota</taxon>
        <taxon>Pezizomycotina</taxon>
        <taxon>Dothideomycetes</taxon>
        <taxon>Pleosporomycetidae</taxon>
        <taxon>Pleosporales</taxon>
        <taxon>Massarineae</taxon>
        <taxon>Didymosphaeriaceae</taxon>
        <taxon>Pseudopithomyces</taxon>
    </lineage>
</organism>
<evidence type="ECO:0000256" key="1">
    <source>
        <dbReference type="SAM" id="MobiDB-lite"/>
    </source>
</evidence>
<feature type="compositionally biased region" description="Basic and acidic residues" evidence="1">
    <location>
        <begin position="138"/>
        <end position="151"/>
    </location>
</feature>
<accession>A0AAN6M6F0</accession>
<name>A0AAN6M6F0_9PLEO</name>
<feature type="compositionally biased region" description="Low complexity" evidence="1">
    <location>
        <begin position="400"/>
        <end position="410"/>
    </location>
</feature>
<dbReference type="AlphaFoldDB" id="A0AAN6M6F0"/>
<comment type="caution">
    <text evidence="2">The sequence shown here is derived from an EMBL/GenBank/DDBJ whole genome shotgun (WGS) entry which is preliminary data.</text>
</comment>
<evidence type="ECO:0000313" key="3">
    <source>
        <dbReference type="Proteomes" id="UP001280581"/>
    </source>
</evidence>
<feature type="region of interest" description="Disordered" evidence="1">
    <location>
        <begin position="400"/>
        <end position="419"/>
    </location>
</feature>
<proteinExistence type="predicted"/>
<protein>
    <submittedName>
        <fullName evidence="2">Uncharacterized protein</fullName>
    </submittedName>
</protein>
<keyword evidence="3" id="KW-1185">Reference proteome</keyword>
<feature type="compositionally biased region" description="Polar residues" evidence="1">
    <location>
        <begin position="152"/>
        <end position="177"/>
    </location>
</feature>
<evidence type="ECO:0000313" key="2">
    <source>
        <dbReference type="EMBL" id="KAK3216060.1"/>
    </source>
</evidence>
<sequence length="462" mass="50613">MDWDDAVPPPVRRASREALHLQTALDDFLRDHDDFDRAHDDAAPPPIRRLRAPSSGASSSKTSTKSPVASPKSPGRPPSRTVVLPYIPYNDAPPPSPSRTPAPRPDPPRSPQTQTSKGPAAASSTQVPLLPRKSPRRLRLDLESKPERSKSDPQSPNQDPQIWQQPLLSPRAQNFSHPFNKLPERQTRPPLLSSTSQPSSQPKYANTSSFRNPPRPLSYKNNYRMPHNLRRWSSLETIDSVQTHELSRENSLEGSESTHTTDTTTTSNSRRQYLSFYNEGDDEDEDEDPMAGSLPSTPSTSFVPLPSTPSETSRPRSSASSSIQSTSTTTQGSGPRKSTAASIIRKLRGKSEPEPLLTPGSLEIEKRISLDQRSHSNSSNSIMTISSGRPSDVAFAGFSQGSGSQLSVSSKDWRSSNFDTSGLSEAELKKCRKKGINPALYAEMKAARKGRFVSPIGGNTFI</sequence>
<feature type="compositionally biased region" description="Pro residues" evidence="1">
    <location>
        <begin position="91"/>
        <end position="110"/>
    </location>
</feature>
<dbReference type="Proteomes" id="UP001280581">
    <property type="component" value="Unassembled WGS sequence"/>
</dbReference>
<feature type="compositionally biased region" description="Low complexity" evidence="1">
    <location>
        <begin position="52"/>
        <end position="73"/>
    </location>
</feature>
<feature type="compositionally biased region" description="Low complexity" evidence="1">
    <location>
        <begin position="255"/>
        <end position="269"/>
    </location>
</feature>
<feature type="region of interest" description="Disordered" evidence="1">
    <location>
        <begin position="30"/>
        <end position="224"/>
    </location>
</feature>
<feature type="compositionally biased region" description="Low complexity" evidence="1">
    <location>
        <begin position="189"/>
        <end position="202"/>
    </location>
</feature>
<feature type="compositionally biased region" description="Low complexity" evidence="1">
    <location>
        <begin position="308"/>
        <end position="335"/>
    </location>
</feature>
<feature type="region of interest" description="Disordered" evidence="1">
    <location>
        <begin position="243"/>
        <end position="363"/>
    </location>
</feature>